<dbReference type="CTD" id="40559"/>
<dbReference type="OrthoDB" id="433414at2759"/>
<name>A0A182FMH4_ANOAL</name>
<feature type="region of interest" description="Disordered" evidence="1">
    <location>
        <begin position="306"/>
        <end position="474"/>
    </location>
</feature>
<dbReference type="PANTHER" id="PTHR13017">
    <property type="entry name" value="5-FORMYLTETRAHYDROFOLATE CYCLO-LIGASE-RELATED"/>
    <property type="match status" value="1"/>
</dbReference>
<feature type="compositionally biased region" description="Basic and acidic residues" evidence="1">
    <location>
        <begin position="388"/>
        <end position="400"/>
    </location>
</feature>
<dbReference type="KEGG" id="aali:118462566"/>
<sequence>MVSSEPEEEVGAKTEPTTTTTATAAAAAAASTAAPPAKDEAPKDEISKRYYRLDVLSKMRTEKRSQSSGPSNSSSRKIPFFQEAEQAAERLADTEEFKKASKIKVNIDLAQEAVKLQVLKANKTLFVAPSQKSEYLYAKIKPCDTNEIPIAQQKRIVKMLGAEDTFEELGLDQSEPLDMIIVGCVAVSEQGQRIGKGNGYVDLEIALLTEQGVITPQTVIATTVADAQVYETLPREIFKSYDFTVDLIVTPTRVIRVANRPAQRVIGIQWGLLSARRLEVVRVLKKLKEQLEAQGKVIVLKEEDTDVESFRKSRNQRGSGGAGGSAGTGQRRQQTRRRRSVRNQQQNGGSDGEGGGSQDEGGVSRRSGEGGAARRRPGGSNRTRNRTTKQDLKDFPESADSKFNGGKRGKRVRRRGDGGGAGGTTGGGPSDDGDQQFDNGGGGQRNEKARGGAAGAGTDGGERRKRRTGVSAQLRQQGSVRIRVSNMFAVRFKDFKEELRCRDCYPVKISKGRFGKCVLIFMKRDNMDEESQVNELLGKLADLRLTVQLKDGESKEVELKCDVPQSRRDGSLSDQNDPDNLDSPPQQDQQQPGQQQQQHAPDQTQSDHIDRYQKVS</sequence>
<feature type="compositionally biased region" description="Low complexity" evidence="1">
    <location>
        <begin position="66"/>
        <end position="75"/>
    </location>
</feature>
<dbReference type="GO" id="GO:0005737">
    <property type="term" value="C:cytoplasm"/>
    <property type="evidence" value="ECO:0007669"/>
    <property type="project" value="TreeGrafter"/>
</dbReference>
<feature type="compositionally biased region" description="Gly residues" evidence="1">
    <location>
        <begin position="349"/>
        <end position="359"/>
    </location>
</feature>
<feature type="compositionally biased region" description="Basic residues" evidence="1">
    <location>
        <begin position="405"/>
        <end position="414"/>
    </location>
</feature>
<dbReference type="InterPro" id="IPR002698">
    <property type="entry name" value="FTHF_cligase"/>
</dbReference>
<feature type="region of interest" description="Disordered" evidence="1">
    <location>
        <begin position="556"/>
        <end position="616"/>
    </location>
</feature>
<feature type="compositionally biased region" description="Low complexity" evidence="1">
    <location>
        <begin position="13"/>
        <end position="36"/>
    </location>
</feature>
<feature type="compositionally biased region" description="Basic and acidic residues" evidence="1">
    <location>
        <begin position="37"/>
        <end position="65"/>
    </location>
</feature>
<dbReference type="STRING" id="7167.A0A182FMH4"/>
<evidence type="ECO:0000313" key="2">
    <source>
        <dbReference type="EnsemblMetazoa" id="AALB007734-PA"/>
    </source>
</evidence>
<accession>A0A182FMH4</accession>
<dbReference type="Gene3D" id="3.40.50.10420">
    <property type="entry name" value="NagB/RpiA/CoA transferase-like"/>
    <property type="match status" value="1"/>
</dbReference>
<dbReference type="RefSeq" id="XP_035784260.1">
    <property type="nucleotide sequence ID" value="XM_035928367.1"/>
</dbReference>
<dbReference type="PANTHER" id="PTHR13017:SF0">
    <property type="entry name" value="METHENYLTETRAHYDROFOLATE SYNTHASE DOMAIN-CONTAINING PROTEIN"/>
    <property type="match status" value="1"/>
</dbReference>
<feature type="compositionally biased region" description="Basic residues" evidence="1">
    <location>
        <begin position="373"/>
        <end position="387"/>
    </location>
</feature>
<proteinExistence type="predicted"/>
<feature type="compositionally biased region" description="Basic and acidic residues" evidence="1">
    <location>
        <begin position="556"/>
        <end position="571"/>
    </location>
</feature>
<feature type="compositionally biased region" description="Gly residues" evidence="1">
    <location>
        <begin position="418"/>
        <end position="430"/>
    </location>
</feature>
<dbReference type="VEuPathDB" id="VectorBase:AALB007734"/>
<dbReference type="InterPro" id="IPR024185">
    <property type="entry name" value="FTHF_cligase-like_sf"/>
</dbReference>
<feature type="compositionally biased region" description="Basic and acidic residues" evidence="1">
    <location>
        <begin position="605"/>
        <end position="616"/>
    </location>
</feature>
<evidence type="ECO:0000313" key="3">
    <source>
        <dbReference type="Proteomes" id="UP000069272"/>
    </source>
</evidence>
<feature type="compositionally biased region" description="Gly residues" evidence="1">
    <location>
        <begin position="318"/>
        <end position="327"/>
    </location>
</feature>
<reference evidence="2" key="2">
    <citation type="submission" date="2022-08" db="UniProtKB">
        <authorList>
            <consortium name="EnsemblMetazoa"/>
        </authorList>
    </citation>
    <scope>IDENTIFICATION</scope>
    <source>
        <strain evidence="2">STECLA/ALBI9_A</strain>
    </source>
</reference>
<dbReference type="VEuPathDB" id="VectorBase:AALB20_031663"/>
<feature type="compositionally biased region" description="Low complexity" evidence="1">
    <location>
        <begin position="581"/>
        <end position="604"/>
    </location>
</feature>
<dbReference type="Proteomes" id="UP000069272">
    <property type="component" value="Chromosome X"/>
</dbReference>
<dbReference type="Pfam" id="PF01812">
    <property type="entry name" value="5-FTHF_cyc-lig"/>
    <property type="match status" value="1"/>
</dbReference>
<keyword evidence="3" id="KW-1185">Reference proteome</keyword>
<feature type="region of interest" description="Disordered" evidence="1">
    <location>
        <begin position="1"/>
        <end position="78"/>
    </location>
</feature>
<dbReference type="GeneID" id="118462566"/>
<dbReference type="SUPFAM" id="SSF100950">
    <property type="entry name" value="NagB/RpiA/CoA transferase-like"/>
    <property type="match status" value="1"/>
</dbReference>
<protein>
    <submittedName>
        <fullName evidence="2">Uncharacterized protein</fullName>
    </submittedName>
</protein>
<dbReference type="EnsemblMetazoa" id="AALB007734-RA">
    <property type="protein sequence ID" value="AALB007734-PA"/>
    <property type="gene ID" value="AALB007734"/>
</dbReference>
<reference evidence="2 3" key="1">
    <citation type="journal article" date="2017" name="G3 (Bethesda)">
        <title>The Physical Genome Mapping of Anopheles albimanus Corrected Scaffold Misassemblies and Identified Interarm Rearrangements in Genus Anopheles.</title>
        <authorList>
            <person name="Artemov G.N."/>
            <person name="Peery A.N."/>
            <person name="Jiang X."/>
            <person name="Tu Z."/>
            <person name="Stegniy V.N."/>
            <person name="Sharakhova M.V."/>
            <person name="Sharakhov I.V."/>
        </authorList>
    </citation>
    <scope>NUCLEOTIDE SEQUENCE [LARGE SCALE GENOMIC DNA]</scope>
    <source>
        <strain evidence="2 3">ALBI9_A</strain>
    </source>
</reference>
<dbReference type="AlphaFoldDB" id="A0A182FMH4"/>
<organism evidence="2 3">
    <name type="scientific">Anopheles albimanus</name>
    <name type="common">New world malaria mosquito</name>
    <dbReference type="NCBI Taxonomy" id="7167"/>
    <lineage>
        <taxon>Eukaryota</taxon>
        <taxon>Metazoa</taxon>
        <taxon>Ecdysozoa</taxon>
        <taxon>Arthropoda</taxon>
        <taxon>Hexapoda</taxon>
        <taxon>Insecta</taxon>
        <taxon>Pterygota</taxon>
        <taxon>Neoptera</taxon>
        <taxon>Endopterygota</taxon>
        <taxon>Diptera</taxon>
        <taxon>Nematocera</taxon>
        <taxon>Culicoidea</taxon>
        <taxon>Culicidae</taxon>
        <taxon>Anophelinae</taxon>
        <taxon>Anopheles</taxon>
    </lineage>
</organism>
<evidence type="ECO:0000256" key="1">
    <source>
        <dbReference type="SAM" id="MobiDB-lite"/>
    </source>
</evidence>
<dbReference type="InterPro" id="IPR037171">
    <property type="entry name" value="NagB/RpiA_transferase-like"/>
</dbReference>